<gene>
    <name evidence="1" type="ORF">SAMN02745243_04175</name>
</gene>
<dbReference type="OrthoDB" id="2035657at2"/>
<dbReference type="EMBL" id="FQZY01000142">
    <property type="protein sequence ID" value="SHL02273.1"/>
    <property type="molecule type" value="Genomic_DNA"/>
</dbReference>
<protein>
    <submittedName>
        <fullName evidence="1">DNA polymerase III alpha subunit</fullName>
    </submittedName>
</protein>
<dbReference type="RefSeq" id="WP_073113367.1">
    <property type="nucleotide sequence ID" value="NZ_FQZY01000142.1"/>
</dbReference>
<evidence type="ECO:0000313" key="1">
    <source>
        <dbReference type="EMBL" id="SHL02273.1"/>
    </source>
</evidence>
<organism evidence="1 2">
    <name type="scientific">Hespellia stercorisuis DSM 15480</name>
    <dbReference type="NCBI Taxonomy" id="1121950"/>
    <lineage>
        <taxon>Bacteria</taxon>
        <taxon>Bacillati</taxon>
        <taxon>Bacillota</taxon>
        <taxon>Clostridia</taxon>
        <taxon>Lachnospirales</taxon>
        <taxon>Lachnospiraceae</taxon>
        <taxon>Hespellia</taxon>
    </lineage>
</organism>
<dbReference type="Gene3D" id="6.10.140.1510">
    <property type="match status" value="1"/>
</dbReference>
<dbReference type="STRING" id="1121950.SAMN02745243_04175"/>
<keyword evidence="2" id="KW-1185">Reference proteome</keyword>
<accession>A0A1M6X8M3</accession>
<proteinExistence type="predicted"/>
<reference evidence="1 2" key="1">
    <citation type="submission" date="2016-11" db="EMBL/GenBank/DDBJ databases">
        <authorList>
            <person name="Jaros S."/>
            <person name="Januszkiewicz K."/>
            <person name="Wedrychowicz H."/>
        </authorList>
    </citation>
    <scope>NUCLEOTIDE SEQUENCE [LARGE SCALE GENOMIC DNA]</scope>
    <source>
        <strain evidence="1 2">DSM 15480</strain>
    </source>
</reference>
<dbReference type="Proteomes" id="UP000184301">
    <property type="component" value="Unassembled WGS sequence"/>
</dbReference>
<name>A0A1M6X8M3_9FIRM</name>
<evidence type="ECO:0000313" key="2">
    <source>
        <dbReference type="Proteomes" id="UP000184301"/>
    </source>
</evidence>
<sequence>MKIPHIKNAYENIKKECDARLAEIYPFGIPKVAKERYEKELEYLKTSEYLDEYELFRQLSGCCKKSSLTLILRGTDAGSYLVYLMRNSLLNPLPTHYYCEKCGRFEVPNTRLFGIDLPSKKCPDCGELLVSNGFNIPIESVWGIDGKKVQEFTYTVSEEFFPFARRVLEKNYPKNEVVPLGMLQGSLNGHDISTIHAGYIILPEGQTMDDFPNMQGYLDDGEQCMSGNIWDINDSGLQRVQLLPFDRIKNLIEMQRKTGIYLDEISERDMKSISYKDLINTKIYEEDQVSLFCQFTPKTFTEMCHLESFSHNTLKNAKTYSTYRTEVLRKLKDKKEFVSVQCYTREDFFEALLNAGMEREKAFAIAEFIRRGKAISCNQKYQDEWKKFDIPEDIRKVAEEYAYIFPRAHSVEYMLNDAMTAFYMKKDSRAYSRLINMKK</sequence>
<dbReference type="AlphaFoldDB" id="A0A1M6X8M3"/>